<dbReference type="GO" id="GO:0005615">
    <property type="term" value="C:extracellular space"/>
    <property type="evidence" value="ECO:0007669"/>
    <property type="project" value="TreeGrafter"/>
</dbReference>
<dbReference type="PANTHER" id="PTHR11705">
    <property type="entry name" value="PROTEASE FAMILY M14 CARBOXYPEPTIDASE A,B"/>
    <property type="match status" value="1"/>
</dbReference>
<name>A0A2H0US86_9BACT</name>
<accession>A0A2H0US86</accession>
<gene>
    <name evidence="9" type="ORF">COU07_00045</name>
</gene>
<comment type="caution">
    <text evidence="7">Lacks conserved residue(s) required for the propagation of feature annotation.</text>
</comment>
<dbReference type="CDD" id="cd00596">
    <property type="entry name" value="Peptidase_M14_like"/>
    <property type="match status" value="1"/>
</dbReference>
<evidence type="ECO:0000313" key="10">
    <source>
        <dbReference type="Proteomes" id="UP000231157"/>
    </source>
</evidence>
<keyword evidence="6" id="KW-0482">Metalloprotease</keyword>
<dbReference type="GO" id="GO:0008270">
    <property type="term" value="F:zinc ion binding"/>
    <property type="evidence" value="ECO:0007669"/>
    <property type="project" value="InterPro"/>
</dbReference>
<dbReference type="InterPro" id="IPR000834">
    <property type="entry name" value="Peptidase_M14"/>
</dbReference>
<feature type="domain" description="Peptidase M14" evidence="8">
    <location>
        <begin position="28"/>
        <end position="296"/>
    </location>
</feature>
<reference evidence="10" key="1">
    <citation type="submission" date="2017-09" db="EMBL/GenBank/DDBJ databases">
        <title>Depth-based differentiation of microbial function through sediment-hosted aquifers and enrichment of novel symbionts in the deep terrestrial subsurface.</title>
        <authorList>
            <person name="Probst A.J."/>
            <person name="Ladd B."/>
            <person name="Jarett J.K."/>
            <person name="Geller-Mcgrath D.E."/>
            <person name="Sieber C.M.K."/>
            <person name="Emerson J.B."/>
            <person name="Anantharaman K."/>
            <person name="Thomas B.C."/>
            <person name="Malmstrom R."/>
            <person name="Stieglmeier M."/>
            <person name="Klingl A."/>
            <person name="Woyke T."/>
            <person name="Ryan C.M."/>
            <person name="Banfield J.F."/>
        </authorList>
    </citation>
    <scope>NUCLEOTIDE SEQUENCE [LARGE SCALE GENOMIC DNA]</scope>
</reference>
<evidence type="ECO:0000313" key="9">
    <source>
        <dbReference type="EMBL" id="PIR89279.1"/>
    </source>
</evidence>
<dbReference type="EMBL" id="PFAZ01000001">
    <property type="protein sequence ID" value="PIR89279.1"/>
    <property type="molecule type" value="Genomic_DNA"/>
</dbReference>
<organism evidence="9 10">
    <name type="scientific">Candidatus Harrisonbacteria bacterium CG10_big_fil_rev_8_21_14_0_10_40_38</name>
    <dbReference type="NCBI Taxonomy" id="1974583"/>
    <lineage>
        <taxon>Bacteria</taxon>
        <taxon>Candidatus Harrisoniibacteriota</taxon>
    </lineage>
</organism>
<dbReference type="Pfam" id="PF00246">
    <property type="entry name" value="Peptidase_M14"/>
    <property type="match status" value="1"/>
</dbReference>
<evidence type="ECO:0000256" key="7">
    <source>
        <dbReference type="PROSITE-ProRule" id="PRU01379"/>
    </source>
</evidence>
<protein>
    <recommendedName>
        <fullName evidence="8">Peptidase M14 domain-containing protein</fullName>
    </recommendedName>
</protein>
<dbReference type="GO" id="GO:0006508">
    <property type="term" value="P:proteolysis"/>
    <property type="evidence" value="ECO:0007669"/>
    <property type="project" value="UniProtKB-KW"/>
</dbReference>
<sequence>MKKAIIIILVIIIAALSIYFLAKSPSGEIDVTPSPSPQASALESPSPVMEETGEAIIGKSVEGRDITAYRYGTGDTEILFVGGIHGGYSWNTSLVAYELMDYLDSNSDKIPSNLKVTVIPAANPDGIAKVTNKDGRFTKADVSSSQTLQTEGRFNANEVDLNRNFDCNWKENGKWQSKTVSGGTSAFSEPESQALKTYVESHNPKAVVVWYSAAGGVFASQCDDGILPETKTLTDVYSKASGYEAYDSFDFYEVTGDMVNWLAKKNIAGISILLSNHTDTEWTKNQRGIEAVLSHYAK</sequence>
<dbReference type="Proteomes" id="UP000231157">
    <property type="component" value="Unassembled WGS sequence"/>
</dbReference>
<evidence type="ECO:0000256" key="6">
    <source>
        <dbReference type="ARBA" id="ARBA00023049"/>
    </source>
</evidence>
<dbReference type="PANTHER" id="PTHR11705:SF143">
    <property type="entry name" value="SLL0236 PROTEIN"/>
    <property type="match status" value="1"/>
</dbReference>
<keyword evidence="4" id="KW-0378">Hydrolase</keyword>
<dbReference type="SUPFAM" id="SSF53187">
    <property type="entry name" value="Zn-dependent exopeptidases"/>
    <property type="match status" value="1"/>
</dbReference>
<dbReference type="SMART" id="SM00631">
    <property type="entry name" value="Zn_pept"/>
    <property type="match status" value="1"/>
</dbReference>
<dbReference type="AlphaFoldDB" id="A0A2H0US86"/>
<evidence type="ECO:0000256" key="1">
    <source>
        <dbReference type="ARBA" id="ARBA00001947"/>
    </source>
</evidence>
<comment type="similarity">
    <text evidence="2 7">Belongs to the peptidase M14 family.</text>
</comment>
<comment type="cofactor">
    <cofactor evidence="1">
        <name>Zn(2+)</name>
        <dbReference type="ChEBI" id="CHEBI:29105"/>
    </cofactor>
</comment>
<evidence type="ECO:0000256" key="5">
    <source>
        <dbReference type="ARBA" id="ARBA00022833"/>
    </source>
</evidence>
<comment type="caution">
    <text evidence="9">The sequence shown here is derived from an EMBL/GenBank/DDBJ whole genome shotgun (WGS) entry which is preliminary data.</text>
</comment>
<evidence type="ECO:0000256" key="4">
    <source>
        <dbReference type="ARBA" id="ARBA00022801"/>
    </source>
</evidence>
<dbReference type="PROSITE" id="PS52035">
    <property type="entry name" value="PEPTIDASE_M14"/>
    <property type="match status" value="1"/>
</dbReference>
<evidence type="ECO:0000259" key="8">
    <source>
        <dbReference type="PROSITE" id="PS52035"/>
    </source>
</evidence>
<proteinExistence type="inferred from homology"/>
<keyword evidence="5" id="KW-0862">Zinc</keyword>
<keyword evidence="3" id="KW-0645">Protease</keyword>
<dbReference type="GO" id="GO:0004181">
    <property type="term" value="F:metallocarboxypeptidase activity"/>
    <property type="evidence" value="ECO:0007669"/>
    <property type="project" value="InterPro"/>
</dbReference>
<evidence type="ECO:0000256" key="2">
    <source>
        <dbReference type="ARBA" id="ARBA00005988"/>
    </source>
</evidence>
<dbReference type="Gene3D" id="3.40.630.10">
    <property type="entry name" value="Zn peptidases"/>
    <property type="match status" value="1"/>
</dbReference>
<evidence type="ECO:0000256" key="3">
    <source>
        <dbReference type="ARBA" id="ARBA00022670"/>
    </source>
</evidence>